<evidence type="ECO:0000313" key="2">
    <source>
        <dbReference type="EMBL" id="RKQ96417.1"/>
    </source>
</evidence>
<dbReference type="InterPro" id="IPR036390">
    <property type="entry name" value="WH_DNA-bd_sf"/>
</dbReference>
<dbReference type="RefSeq" id="WP_170150410.1">
    <property type="nucleotide sequence ID" value="NZ_RBIM01000004.1"/>
</dbReference>
<evidence type="ECO:0000313" key="3">
    <source>
        <dbReference type="Proteomes" id="UP000273675"/>
    </source>
</evidence>
<feature type="domain" description="HTH marR-type" evidence="1">
    <location>
        <begin position="50"/>
        <end position="176"/>
    </location>
</feature>
<proteinExistence type="predicted"/>
<accession>A0A495D3C4</accession>
<dbReference type="InterPro" id="IPR000835">
    <property type="entry name" value="HTH_MarR-typ"/>
</dbReference>
<gene>
    <name evidence="2" type="ORF">C7435_1747</name>
</gene>
<reference evidence="2 3" key="1">
    <citation type="submission" date="2018-10" db="EMBL/GenBank/DDBJ databases">
        <title>Genomic Encyclopedia of Type Strains, Phase IV (KMG-IV): sequencing the most valuable type-strain genomes for metagenomic binning, comparative biology and taxonomic classification.</title>
        <authorList>
            <person name="Goeker M."/>
        </authorList>
    </citation>
    <scope>NUCLEOTIDE SEQUENCE [LARGE SCALE GENOMIC DNA]</scope>
    <source>
        <strain evidence="2 3">DSM 4734</strain>
    </source>
</reference>
<dbReference type="InterPro" id="IPR036388">
    <property type="entry name" value="WH-like_DNA-bd_sf"/>
</dbReference>
<dbReference type="EMBL" id="RBIM01000004">
    <property type="protein sequence ID" value="RKQ96417.1"/>
    <property type="molecule type" value="Genomic_DNA"/>
</dbReference>
<dbReference type="Pfam" id="PF12802">
    <property type="entry name" value="MarR_2"/>
    <property type="match status" value="1"/>
</dbReference>
<dbReference type="PROSITE" id="PS50995">
    <property type="entry name" value="HTH_MARR_2"/>
    <property type="match status" value="1"/>
</dbReference>
<organism evidence="2 3">
    <name type="scientific">Maricaulis maris</name>
    <dbReference type="NCBI Taxonomy" id="74318"/>
    <lineage>
        <taxon>Bacteria</taxon>
        <taxon>Pseudomonadati</taxon>
        <taxon>Pseudomonadota</taxon>
        <taxon>Alphaproteobacteria</taxon>
        <taxon>Maricaulales</taxon>
        <taxon>Maricaulaceae</taxon>
        <taxon>Maricaulis</taxon>
    </lineage>
</organism>
<dbReference type="InterPro" id="IPR039422">
    <property type="entry name" value="MarR/SlyA-like"/>
</dbReference>
<name>A0A495D3C4_9PROT</name>
<protein>
    <submittedName>
        <fullName evidence="2">MarR family transcriptional regulator</fullName>
    </submittedName>
</protein>
<dbReference type="PANTHER" id="PTHR33164">
    <property type="entry name" value="TRANSCRIPTIONAL REGULATOR, MARR FAMILY"/>
    <property type="match status" value="1"/>
</dbReference>
<dbReference type="Proteomes" id="UP000273675">
    <property type="component" value="Unassembled WGS sequence"/>
</dbReference>
<dbReference type="AlphaFoldDB" id="A0A495D3C4"/>
<dbReference type="GO" id="GO:0003700">
    <property type="term" value="F:DNA-binding transcription factor activity"/>
    <property type="evidence" value="ECO:0007669"/>
    <property type="project" value="InterPro"/>
</dbReference>
<comment type="caution">
    <text evidence="2">The sequence shown here is derived from an EMBL/GenBank/DDBJ whole genome shotgun (WGS) entry which is preliminary data.</text>
</comment>
<dbReference type="SMART" id="SM00347">
    <property type="entry name" value="HTH_MARR"/>
    <property type="match status" value="1"/>
</dbReference>
<sequence>MTQTNTHAASPSADALASADRSDLAETSADLVTDVDCEPIRLTEYWPYQVTVLADRIARLTAAIVKREAGLNLSQWRVLAAIAEAPGRTAVEVVTVTPMDKGIVSRATKALLEGGLVVRRASQADGRVSHLYLTSKGKTVYARLRQAVEVVPLAANRMMDAGEQGAFCSLVTRLANSVPDEAR</sequence>
<dbReference type="Gene3D" id="1.10.10.10">
    <property type="entry name" value="Winged helix-like DNA-binding domain superfamily/Winged helix DNA-binding domain"/>
    <property type="match status" value="1"/>
</dbReference>
<evidence type="ECO:0000259" key="1">
    <source>
        <dbReference type="PROSITE" id="PS50995"/>
    </source>
</evidence>
<dbReference type="SUPFAM" id="SSF46785">
    <property type="entry name" value="Winged helix' DNA-binding domain"/>
    <property type="match status" value="1"/>
</dbReference>
<dbReference type="PANTHER" id="PTHR33164:SF43">
    <property type="entry name" value="HTH-TYPE TRANSCRIPTIONAL REPRESSOR YETL"/>
    <property type="match status" value="1"/>
</dbReference>
<dbReference type="GO" id="GO:0006950">
    <property type="term" value="P:response to stress"/>
    <property type="evidence" value="ECO:0007669"/>
    <property type="project" value="TreeGrafter"/>
</dbReference>